<dbReference type="Pfam" id="PF13467">
    <property type="entry name" value="RHH_4"/>
    <property type="match status" value="1"/>
</dbReference>
<reference evidence="2 3" key="1">
    <citation type="submission" date="2014-01" db="EMBL/GenBank/DDBJ databases">
        <title>Full genme sequencing of cellulolytic bacterium Gynuella sunshinyii YC6258T gen. nov., sp. nov.</title>
        <authorList>
            <person name="Khan H."/>
            <person name="Chung E.J."/>
            <person name="Chung Y.R."/>
        </authorList>
    </citation>
    <scope>NUCLEOTIDE SEQUENCE [LARGE SCALE GENOMIC DNA]</scope>
    <source>
        <strain evidence="2 3">YC6258</strain>
    </source>
</reference>
<dbReference type="RefSeq" id="WP_044618111.1">
    <property type="nucleotide sequence ID" value="NZ_CP007142.1"/>
</dbReference>
<sequence>MCDIYTGVDEAVYRKTSRSLRLHGHVTSLSLENRFWSILEEMALREGVSIGQFITRLYDECLQRRGEVVNFTSLLRVACTTYLLRR</sequence>
<evidence type="ECO:0000313" key="2">
    <source>
        <dbReference type="EMBL" id="AJQ95977.1"/>
    </source>
</evidence>
<gene>
    <name evidence="2" type="ORF">YC6258_03941</name>
</gene>
<dbReference type="KEGG" id="gsn:YC6258_03941"/>
<dbReference type="InterPro" id="IPR027373">
    <property type="entry name" value="RHH_dom"/>
</dbReference>
<organism evidence="2 3">
    <name type="scientific">Gynuella sunshinyii YC6258</name>
    <dbReference type="NCBI Taxonomy" id="1445510"/>
    <lineage>
        <taxon>Bacteria</taxon>
        <taxon>Pseudomonadati</taxon>
        <taxon>Pseudomonadota</taxon>
        <taxon>Gammaproteobacteria</taxon>
        <taxon>Oceanospirillales</taxon>
        <taxon>Saccharospirillaceae</taxon>
        <taxon>Gynuella</taxon>
    </lineage>
</organism>
<evidence type="ECO:0000259" key="1">
    <source>
        <dbReference type="Pfam" id="PF13467"/>
    </source>
</evidence>
<dbReference type="AlphaFoldDB" id="A0A0C5VMM2"/>
<keyword evidence="3" id="KW-1185">Reference proteome</keyword>
<feature type="domain" description="Ribbon-helix-helix" evidence="1">
    <location>
        <begin position="17"/>
        <end position="83"/>
    </location>
</feature>
<accession>A0A0C5VMM2</accession>
<dbReference type="Proteomes" id="UP000032266">
    <property type="component" value="Chromosome"/>
</dbReference>
<evidence type="ECO:0000313" key="3">
    <source>
        <dbReference type="Proteomes" id="UP000032266"/>
    </source>
</evidence>
<dbReference type="HOGENOM" id="CLU_155738_2_1_6"/>
<protein>
    <recommendedName>
        <fullName evidence="1">Ribbon-helix-helix domain-containing protein</fullName>
    </recommendedName>
</protein>
<proteinExistence type="predicted"/>
<dbReference type="InterPro" id="IPR038268">
    <property type="entry name" value="RHH_sf"/>
</dbReference>
<name>A0A0C5VMM2_9GAMM</name>
<dbReference type="STRING" id="1445510.YC6258_03941"/>
<dbReference type="EMBL" id="CP007142">
    <property type="protein sequence ID" value="AJQ95977.1"/>
    <property type="molecule type" value="Genomic_DNA"/>
</dbReference>
<dbReference type="Gene3D" id="1.10.3990.20">
    <property type="entry name" value="protein bp1543"/>
    <property type="match status" value="1"/>
</dbReference>
<dbReference type="OrthoDB" id="5458732at2"/>